<name>A0A9W4XM30_9PLEO</name>
<comment type="caution">
    <text evidence="1">The sequence shown here is derived from an EMBL/GenBank/DDBJ whole genome shotgun (WGS) entry which is preliminary data.</text>
</comment>
<reference evidence="1" key="1">
    <citation type="submission" date="2023-01" db="EMBL/GenBank/DDBJ databases">
        <authorList>
            <person name="Van Ghelder C."/>
            <person name="Rancurel C."/>
        </authorList>
    </citation>
    <scope>NUCLEOTIDE SEQUENCE</scope>
    <source>
        <strain evidence="1">CNCM I-4278</strain>
    </source>
</reference>
<evidence type="ECO:0000313" key="2">
    <source>
        <dbReference type="Proteomes" id="UP001152607"/>
    </source>
</evidence>
<dbReference type="AlphaFoldDB" id="A0A9W4XM30"/>
<organism evidence="1 2">
    <name type="scientific">Periconia digitata</name>
    <dbReference type="NCBI Taxonomy" id="1303443"/>
    <lineage>
        <taxon>Eukaryota</taxon>
        <taxon>Fungi</taxon>
        <taxon>Dikarya</taxon>
        <taxon>Ascomycota</taxon>
        <taxon>Pezizomycotina</taxon>
        <taxon>Dothideomycetes</taxon>
        <taxon>Pleosporomycetidae</taxon>
        <taxon>Pleosporales</taxon>
        <taxon>Massarineae</taxon>
        <taxon>Periconiaceae</taxon>
        <taxon>Periconia</taxon>
    </lineage>
</organism>
<accession>A0A9W4XM30</accession>
<dbReference type="EMBL" id="CAOQHR010000002">
    <property type="protein sequence ID" value="CAI6307978.1"/>
    <property type="molecule type" value="Genomic_DNA"/>
</dbReference>
<gene>
    <name evidence="1" type="ORF">PDIGIT_LOCUS3098</name>
</gene>
<dbReference type="Proteomes" id="UP001152607">
    <property type="component" value="Unassembled WGS sequence"/>
</dbReference>
<sequence length="49" mass="5438">MLLQCTLVRQAKLSRSQTEKTSKEAGLVLLQLDPGMMAHGKVSQRKDLV</sequence>
<proteinExistence type="predicted"/>
<protein>
    <submittedName>
        <fullName evidence="1">Uncharacterized protein</fullName>
    </submittedName>
</protein>
<keyword evidence="2" id="KW-1185">Reference proteome</keyword>
<evidence type="ECO:0000313" key="1">
    <source>
        <dbReference type="EMBL" id="CAI6307978.1"/>
    </source>
</evidence>